<comment type="caution">
    <text evidence="2">The sequence shown here is derived from an EMBL/GenBank/DDBJ whole genome shotgun (WGS) entry which is preliminary data.</text>
</comment>
<feature type="domain" description="HTH cro/C1-type" evidence="1">
    <location>
        <begin position="6"/>
        <end position="59"/>
    </location>
</feature>
<dbReference type="SMART" id="SM00530">
    <property type="entry name" value="HTH_XRE"/>
    <property type="match status" value="1"/>
</dbReference>
<dbReference type="AlphaFoldDB" id="A0A432VR28"/>
<dbReference type="SUPFAM" id="SSF47413">
    <property type="entry name" value="lambda repressor-like DNA-binding domains"/>
    <property type="match status" value="1"/>
</dbReference>
<organism evidence="2 3">
    <name type="scientific">Aliidiomarina haloalkalitolerans</name>
    <dbReference type="NCBI Taxonomy" id="859059"/>
    <lineage>
        <taxon>Bacteria</taxon>
        <taxon>Pseudomonadati</taxon>
        <taxon>Pseudomonadota</taxon>
        <taxon>Gammaproteobacteria</taxon>
        <taxon>Alteromonadales</taxon>
        <taxon>Idiomarinaceae</taxon>
        <taxon>Aliidiomarina</taxon>
    </lineage>
</organism>
<dbReference type="CDD" id="cd00093">
    <property type="entry name" value="HTH_XRE"/>
    <property type="match status" value="1"/>
</dbReference>
<dbReference type="Proteomes" id="UP000288212">
    <property type="component" value="Unassembled WGS sequence"/>
</dbReference>
<dbReference type="InterPro" id="IPR001387">
    <property type="entry name" value="Cro/C1-type_HTH"/>
</dbReference>
<gene>
    <name evidence="2" type="ORF">CWE06_10780</name>
</gene>
<dbReference type="Gene3D" id="1.10.260.40">
    <property type="entry name" value="lambda repressor-like DNA-binding domains"/>
    <property type="match status" value="1"/>
</dbReference>
<evidence type="ECO:0000313" key="3">
    <source>
        <dbReference type="Proteomes" id="UP000288212"/>
    </source>
</evidence>
<evidence type="ECO:0000313" key="2">
    <source>
        <dbReference type="EMBL" id="RUO18718.1"/>
    </source>
</evidence>
<protein>
    <recommendedName>
        <fullName evidence="1">HTH cro/C1-type domain-containing protein</fullName>
    </recommendedName>
</protein>
<name>A0A432VR28_9GAMM</name>
<dbReference type="RefSeq" id="WP_126793999.1">
    <property type="nucleotide sequence ID" value="NZ_PIPI01000008.1"/>
</dbReference>
<dbReference type="GO" id="GO:0003677">
    <property type="term" value="F:DNA binding"/>
    <property type="evidence" value="ECO:0007669"/>
    <property type="project" value="InterPro"/>
</dbReference>
<dbReference type="EMBL" id="PIPI01000008">
    <property type="protein sequence ID" value="RUO18718.1"/>
    <property type="molecule type" value="Genomic_DNA"/>
</dbReference>
<accession>A0A432VR28</accession>
<evidence type="ECO:0000259" key="1">
    <source>
        <dbReference type="PROSITE" id="PS50943"/>
    </source>
</evidence>
<sequence>MDANEIKQKITEMGFSLTMIAETLGKSPSLVSKVVNGRSKSLLIAAAIAKILGRQIDEIFPNQYNTGFGRNYRYSSTYMAKQEELRRLVRQD</sequence>
<dbReference type="Pfam" id="PF01381">
    <property type="entry name" value="HTH_3"/>
    <property type="match status" value="1"/>
</dbReference>
<proteinExistence type="predicted"/>
<dbReference type="InterPro" id="IPR010982">
    <property type="entry name" value="Lambda_DNA-bd_dom_sf"/>
</dbReference>
<dbReference type="PROSITE" id="PS50943">
    <property type="entry name" value="HTH_CROC1"/>
    <property type="match status" value="1"/>
</dbReference>
<keyword evidence="3" id="KW-1185">Reference proteome</keyword>
<reference evidence="2 3" key="1">
    <citation type="journal article" date="2011" name="Front. Microbiol.">
        <title>Genomic signatures of strain selection and enhancement in Bacillus atrophaeus var. globigii, a historical biowarfare simulant.</title>
        <authorList>
            <person name="Gibbons H.S."/>
            <person name="Broomall S.M."/>
            <person name="McNew L.A."/>
            <person name="Daligault H."/>
            <person name="Chapman C."/>
            <person name="Bruce D."/>
            <person name="Karavis M."/>
            <person name="Krepps M."/>
            <person name="McGregor P.A."/>
            <person name="Hong C."/>
            <person name="Park K.H."/>
            <person name="Akmal A."/>
            <person name="Feldman A."/>
            <person name="Lin J.S."/>
            <person name="Chang W.E."/>
            <person name="Higgs B.W."/>
            <person name="Demirev P."/>
            <person name="Lindquist J."/>
            <person name="Liem A."/>
            <person name="Fochler E."/>
            <person name="Read T.D."/>
            <person name="Tapia R."/>
            <person name="Johnson S."/>
            <person name="Bishop-Lilly K.A."/>
            <person name="Detter C."/>
            <person name="Han C."/>
            <person name="Sozhamannan S."/>
            <person name="Rosenzweig C.N."/>
            <person name="Skowronski E.W."/>
        </authorList>
    </citation>
    <scope>NUCLEOTIDE SEQUENCE [LARGE SCALE GENOMIC DNA]</scope>
    <source>
        <strain evidence="2 3">AK5</strain>
    </source>
</reference>